<dbReference type="InterPro" id="IPR002563">
    <property type="entry name" value="Flavin_Rdtase-like_dom"/>
</dbReference>
<organism evidence="6 7">
    <name type="scientific">Urechidicola vernalis</name>
    <dbReference type="NCBI Taxonomy" id="3075600"/>
    <lineage>
        <taxon>Bacteria</taxon>
        <taxon>Pseudomonadati</taxon>
        <taxon>Bacteroidota</taxon>
        <taxon>Flavobacteriia</taxon>
        <taxon>Flavobacteriales</taxon>
        <taxon>Flavobacteriaceae</taxon>
        <taxon>Urechidicola</taxon>
    </lineage>
</organism>
<keyword evidence="3" id="KW-0288">FMN</keyword>
<proteinExistence type="inferred from homology"/>
<comment type="cofactor">
    <cofactor evidence="1">
        <name>FMN</name>
        <dbReference type="ChEBI" id="CHEBI:58210"/>
    </cofactor>
</comment>
<dbReference type="InterPro" id="IPR012349">
    <property type="entry name" value="Split_barrel_FMN-bd"/>
</dbReference>
<accession>A0ABU2Y1B8</accession>
<dbReference type="PANTHER" id="PTHR33798:SF5">
    <property type="entry name" value="FLAVIN REDUCTASE LIKE DOMAIN-CONTAINING PROTEIN"/>
    <property type="match status" value="1"/>
</dbReference>
<gene>
    <name evidence="6" type="ORF">RM519_01850</name>
</gene>
<evidence type="ECO:0000256" key="3">
    <source>
        <dbReference type="ARBA" id="ARBA00022643"/>
    </source>
</evidence>
<evidence type="ECO:0000256" key="4">
    <source>
        <dbReference type="ARBA" id="ARBA00038054"/>
    </source>
</evidence>
<dbReference type="EMBL" id="JAVRHV010000001">
    <property type="protein sequence ID" value="MDT0551978.1"/>
    <property type="molecule type" value="Genomic_DNA"/>
</dbReference>
<comment type="caution">
    <text evidence="6">The sequence shown here is derived from an EMBL/GenBank/DDBJ whole genome shotgun (WGS) entry which is preliminary data.</text>
</comment>
<evidence type="ECO:0000313" key="6">
    <source>
        <dbReference type="EMBL" id="MDT0551978.1"/>
    </source>
</evidence>
<evidence type="ECO:0000259" key="5">
    <source>
        <dbReference type="Pfam" id="PF01613"/>
    </source>
</evidence>
<keyword evidence="2" id="KW-0285">Flavoprotein</keyword>
<reference evidence="6 7" key="1">
    <citation type="submission" date="2023-09" db="EMBL/GenBank/DDBJ databases">
        <authorList>
            <person name="Rey-Velasco X."/>
        </authorList>
    </citation>
    <scope>NUCLEOTIDE SEQUENCE [LARGE SCALE GENOMIC DNA]</scope>
    <source>
        <strain evidence="6 7">P050</strain>
    </source>
</reference>
<comment type="similarity">
    <text evidence="4">Belongs to the flavoredoxin family.</text>
</comment>
<dbReference type="SUPFAM" id="SSF50475">
    <property type="entry name" value="FMN-binding split barrel"/>
    <property type="match status" value="1"/>
</dbReference>
<protein>
    <submittedName>
        <fullName evidence="6">Flavin reductase</fullName>
    </submittedName>
</protein>
<dbReference type="Gene3D" id="2.30.110.10">
    <property type="entry name" value="Electron Transport, Fmn-binding Protein, Chain A"/>
    <property type="match status" value="1"/>
</dbReference>
<evidence type="ECO:0000313" key="7">
    <source>
        <dbReference type="Proteomes" id="UP001252186"/>
    </source>
</evidence>
<dbReference type="RefSeq" id="WP_311591798.1">
    <property type="nucleotide sequence ID" value="NZ_JAVRHV010000001.1"/>
</dbReference>
<dbReference type="PANTHER" id="PTHR33798">
    <property type="entry name" value="FLAVOPROTEIN OXYGENASE"/>
    <property type="match status" value="1"/>
</dbReference>
<sequence>MVYLKHEIEELPRVKKLKLINALSGIKPANLIGTVSEKGIPNLAIFSSVFHLGSNPALMGFIVRPTSEAPRHTYANICKTEYFTINHVNSSFYRNAHYTSAKFPESISEFDSCGLTESYEANFLAPFVKESSFKIGLKFEERIEIKKNNTILVIGEVHYINIPDQFDNNEIDLSEINGVGISGLNSYYELKLLDRLPYARVHEVPNFNLENI</sequence>
<dbReference type="Pfam" id="PF01613">
    <property type="entry name" value="Flavin_Reduct"/>
    <property type="match status" value="1"/>
</dbReference>
<name>A0ABU2Y1B8_9FLAO</name>
<feature type="domain" description="Flavin reductase like" evidence="5">
    <location>
        <begin position="30"/>
        <end position="165"/>
    </location>
</feature>
<keyword evidence="7" id="KW-1185">Reference proteome</keyword>
<dbReference type="Proteomes" id="UP001252186">
    <property type="component" value="Unassembled WGS sequence"/>
</dbReference>
<evidence type="ECO:0000256" key="2">
    <source>
        <dbReference type="ARBA" id="ARBA00022630"/>
    </source>
</evidence>
<evidence type="ECO:0000256" key="1">
    <source>
        <dbReference type="ARBA" id="ARBA00001917"/>
    </source>
</evidence>